<feature type="region of interest" description="Disordered" evidence="1">
    <location>
        <begin position="154"/>
        <end position="221"/>
    </location>
</feature>
<gene>
    <name evidence="3" type="ORF">QR98_0077610</name>
</gene>
<dbReference type="SUPFAM" id="SSF52799">
    <property type="entry name" value="(Phosphotyrosine protein) phosphatases II"/>
    <property type="match status" value="1"/>
</dbReference>
<dbReference type="PANTHER" id="PTHR45706">
    <property type="entry name" value="TYROSINE-PROTEIN PHOSPHATASE"/>
    <property type="match status" value="1"/>
</dbReference>
<sequence>MLRTSLALQSTNCVLDREVFRQNNSINIQSAPNPMQKQPYSTSVPDLSFKNCPVNFANNLNQARFLQSLGAKNSSISASNKTGSEPNLMISNEVPNQLECFEQHLLKLSTVRFGLNEDQIPFQSNWPLQTSAMMPKLGKLPEIEAESTIQQSLNNLGDSNRNHNKNTTNQQQHLISPVSSVTSTVTEAPSTMSLSTSIEQDPNRKQETQQDETNQTASNRTFVGRNSNRLIIFGQRCFDDQDFTKEFELLPRMNPTAKFTTASLNENILRNRFRDILPYEENRVKLTPTRENKTGYINASHVYMTFGTMRQHYIAAQGPLPHTALDFWQMIFEQNVNLIVMVTNFTEAGSSKCYHYLPLSSDVSNNTIRFGDFEIICNHTSSSITYISSFLTLIHNGNKRNVTHLRYTDWNDHSIPGDLEQFLQFLAEMDSIYRFNNREGSMLGKKRGSLVRPPILVHCSADYFSELLFKFSR</sequence>
<dbReference type="GO" id="GO:0004725">
    <property type="term" value="F:protein tyrosine phosphatase activity"/>
    <property type="evidence" value="ECO:0007669"/>
    <property type="project" value="InterPro"/>
</dbReference>
<dbReference type="Proteomes" id="UP000616769">
    <property type="component" value="Unassembled WGS sequence"/>
</dbReference>
<dbReference type="AlphaFoldDB" id="A0A132AE11"/>
<dbReference type="PANTHER" id="PTHR45706:SF1">
    <property type="entry name" value="PEZ, ISOFORM A"/>
    <property type="match status" value="1"/>
</dbReference>
<name>A0A132AE11_SARSC</name>
<comment type="caution">
    <text evidence="3">The sequence shown here is derived from an EMBL/GenBank/DDBJ whole genome shotgun (WGS) entry which is preliminary data.</text>
</comment>
<dbReference type="PRINTS" id="PR00700">
    <property type="entry name" value="PRTYPHPHTASE"/>
</dbReference>
<feature type="compositionally biased region" description="Low complexity" evidence="1">
    <location>
        <begin position="165"/>
        <end position="186"/>
    </location>
</feature>
<evidence type="ECO:0000313" key="3">
    <source>
        <dbReference type="EMBL" id="KPM09228.1"/>
    </source>
</evidence>
<proteinExistence type="predicted"/>
<evidence type="ECO:0000313" key="4">
    <source>
        <dbReference type="Proteomes" id="UP000616769"/>
    </source>
</evidence>
<evidence type="ECO:0000259" key="2">
    <source>
        <dbReference type="PROSITE" id="PS50055"/>
    </source>
</evidence>
<dbReference type="SMART" id="SM00194">
    <property type="entry name" value="PTPc"/>
    <property type="match status" value="1"/>
</dbReference>
<dbReference type="EMBL" id="JXLN01013292">
    <property type="protein sequence ID" value="KPM09228.1"/>
    <property type="molecule type" value="Genomic_DNA"/>
</dbReference>
<dbReference type="VEuPathDB" id="VectorBase:SSCA005237"/>
<feature type="domain" description="Tyrosine-protein phosphatase" evidence="2">
    <location>
        <begin position="243"/>
        <end position="473"/>
    </location>
</feature>
<dbReference type="PROSITE" id="PS50055">
    <property type="entry name" value="TYR_PHOSPHATASE_PTP"/>
    <property type="match status" value="1"/>
</dbReference>
<dbReference type="Pfam" id="PF00102">
    <property type="entry name" value="Y_phosphatase"/>
    <property type="match status" value="1"/>
</dbReference>
<feature type="compositionally biased region" description="Polar residues" evidence="1">
    <location>
        <begin position="211"/>
        <end position="221"/>
    </location>
</feature>
<organism evidence="3 4">
    <name type="scientific">Sarcoptes scabiei</name>
    <name type="common">Itch mite</name>
    <name type="synonym">Acarus scabiei</name>
    <dbReference type="NCBI Taxonomy" id="52283"/>
    <lineage>
        <taxon>Eukaryota</taxon>
        <taxon>Metazoa</taxon>
        <taxon>Ecdysozoa</taxon>
        <taxon>Arthropoda</taxon>
        <taxon>Chelicerata</taxon>
        <taxon>Arachnida</taxon>
        <taxon>Acari</taxon>
        <taxon>Acariformes</taxon>
        <taxon>Sarcoptiformes</taxon>
        <taxon>Astigmata</taxon>
        <taxon>Psoroptidia</taxon>
        <taxon>Sarcoptoidea</taxon>
        <taxon>Sarcoptidae</taxon>
        <taxon>Sarcoptinae</taxon>
        <taxon>Sarcoptes</taxon>
    </lineage>
</organism>
<dbReference type="Gene3D" id="3.90.190.10">
    <property type="entry name" value="Protein tyrosine phosphatase superfamily"/>
    <property type="match status" value="1"/>
</dbReference>
<dbReference type="InterPro" id="IPR000242">
    <property type="entry name" value="PTP_cat"/>
</dbReference>
<dbReference type="InterPro" id="IPR029021">
    <property type="entry name" value="Prot-tyrosine_phosphatase-like"/>
</dbReference>
<dbReference type="OrthoDB" id="10012364at2759"/>
<feature type="compositionally biased region" description="Polar residues" evidence="1">
    <location>
        <begin position="187"/>
        <end position="200"/>
    </location>
</feature>
<accession>A0A132AE11</accession>
<protein>
    <submittedName>
        <fullName evidence="3">Tyrosine-protein phosphatase non-receptor-like protein 4</fullName>
    </submittedName>
</protein>
<evidence type="ECO:0000256" key="1">
    <source>
        <dbReference type="SAM" id="MobiDB-lite"/>
    </source>
</evidence>
<reference evidence="3 4" key="1">
    <citation type="journal article" date="2015" name="Parasit. Vectors">
        <title>Draft genome of the scabies mite.</title>
        <authorList>
            <person name="Rider S.D.Jr."/>
            <person name="Morgan M.S."/>
            <person name="Arlian L.G."/>
        </authorList>
    </citation>
    <scope>NUCLEOTIDE SEQUENCE [LARGE SCALE GENOMIC DNA]</scope>
    <source>
        <strain evidence="3">Arlian Lab</strain>
    </source>
</reference>